<evidence type="ECO:0000313" key="3">
    <source>
        <dbReference type="Proteomes" id="UP000294847"/>
    </source>
</evidence>
<protein>
    <submittedName>
        <fullName evidence="2">Uncharacterized protein</fullName>
    </submittedName>
</protein>
<evidence type="ECO:0000313" key="2">
    <source>
        <dbReference type="EMBL" id="QBZ59969.1"/>
    </source>
</evidence>
<dbReference type="AlphaFoldDB" id="A0A4P7NBG3"/>
<feature type="region of interest" description="Disordered" evidence="1">
    <location>
        <begin position="38"/>
        <end position="66"/>
    </location>
</feature>
<dbReference type="Proteomes" id="UP000294847">
    <property type="component" value="Chromosome 3"/>
</dbReference>
<organism evidence="2 3">
    <name type="scientific">Pyricularia oryzae</name>
    <name type="common">Rice blast fungus</name>
    <name type="synonym">Magnaporthe oryzae</name>
    <dbReference type="NCBI Taxonomy" id="318829"/>
    <lineage>
        <taxon>Eukaryota</taxon>
        <taxon>Fungi</taxon>
        <taxon>Dikarya</taxon>
        <taxon>Ascomycota</taxon>
        <taxon>Pezizomycotina</taxon>
        <taxon>Sordariomycetes</taxon>
        <taxon>Sordariomycetidae</taxon>
        <taxon>Magnaporthales</taxon>
        <taxon>Pyriculariaceae</taxon>
        <taxon>Pyricularia</taxon>
    </lineage>
</organism>
<feature type="non-terminal residue" evidence="2">
    <location>
        <position position="1"/>
    </location>
</feature>
<gene>
    <name evidence="2" type="ORF">PoMZ_04938</name>
</gene>
<sequence>KIQDARCPILYDTKSPQLPELLLVRRLRGAIVQTRTTTAMNSKASRMPDIVSNQGTHGNPQVDHGTYPALSQVRKTFIDGEVRMLNAGKQPSRASLGIQERFISGFVSWEKNKYAASFGSAG</sequence>
<feature type="non-terminal residue" evidence="2">
    <location>
        <position position="122"/>
    </location>
</feature>
<dbReference type="EMBL" id="CP034206">
    <property type="protein sequence ID" value="QBZ59969.1"/>
    <property type="molecule type" value="Genomic_DNA"/>
</dbReference>
<reference evidence="2 3" key="1">
    <citation type="journal article" date="2019" name="Mol. Biol. Evol.">
        <title>Blast fungal genomes show frequent chromosomal changes, gene gains and losses, and effector gene turnover.</title>
        <authorList>
            <person name="Gomez Luciano L.B."/>
            <person name="Jason Tsai I."/>
            <person name="Chuma I."/>
            <person name="Tosa Y."/>
            <person name="Chen Y.H."/>
            <person name="Li J.Y."/>
            <person name="Li M.Y."/>
            <person name="Jade Lu M.Y."/>
            <person name="Nakayashiki H."/>
            <person name="Li W.H."/>
        </authorList>
    </citation>
    <scope>NUCLEOTIDE SEQUENCE [LARGE SCALE GENOMIC DNA]</scope>
    <source>
        <strain evidence="2">MZ5-1-6</strain>
    </source>
</reference>
<name>A0A4P7NBG3_PYROR</name>
<proteinExistence type="predicted"/>
<accession>A0A4P7NBG3</accession>
<evidence type="ECO:0000256" key="1">
    <source>
        <dbReference type="SAM" id="MobiDB-lite"/>
    </source>
</evidence>